<dbReference type="Proteomes" id="UP000294530">
    <property type="component" value="Unassembled WGS sequence"/>
</dbReference>
<dbReference type="KEGG" id="blac:94345046"/>
<keyword evidence="3" id="KW-1185">Reference proteome</keyword>
<comment type="caution">
    <text evidence="2">The sequence shown here is derived from an EMBL/GenBank/DDBJ whole genome shotgun (WGS) entry which is preliminary data.</text>
</comment>
<organism evidence="2 3">
    <name type="scientific">Bremia lactucae</name>
    <name type="common">Lettuce downy mildew</name>
    <dbReference type="NCBI Taxonomy" id="4779"/>
    <lineage>
        <taxon>Eukaryota</taxon>
        <taxon>Sar</taxon>
        <taxon>Stramenopiles</taxon>
        <taxon>Oomycota</taxon>
        <taxon>Peronosporomycetes</taxon>
        <taxon>Peronosporales</taxon>
        <taxon>Peronosporaceae</taxon>
        <taxon>Bremia</taxon>
    </lineage>
</organism>
<gene>
    <name evidence="2" type="ORF">CCR75_001271</name>
</gene>
<reference evidence="2 3" key="1">
    <citation type="journal article" date="2021" name="Genome Biol.">
        <title>AFLAP: assembly-free linkage analysis pipeline using k-mers from genome sequencing data.</title>
        <authorList>
            <person name="Fletcher K."/>
            <person name="Zhang L."/>
            <person name="Gil J."/>
            <person name="Han R."/>
            <person name="Cavanaugh K."/>
            <person name="Michelmore R."/>
        </authorList>
    </citation>
    <scope>NUCLEOTIDE SEQUENCE [LARGE SCALE GENOMIC DNA]</scope>
    <source>
        <strain evidence="2 3">SF5</strain>
    </source>
</reference>
<accession>A0A976IHS5</accession>
<dbReference type="GeneID" id="94345046"/>
<keyword evidence="1" id="KW-1133">Transmembrane helix</keyword>
<dbReference type="AlphaFoldDB" id="A0A976IHS5"/>
<evidence type="ECO:0000313" key="2">
    <source>
        <dbReference type="EMBL" id="TDH72046.1"/>
    </source>
</evidence>
<dbReference type="OrthoDB" id="331948at2759"/>
<sequence length="113" mass="13212">MASNLVWDARFHQYEALLTFSWFMTLSVGLLLLGYFLFHLWLLRIGKTTLEFLAGDEGEFMDIAFMQNVKVYFGQDVWTWWLPTTPKLDTAVMAGNRLRNDDDIEDTLQLVVK</sequence>
<keyword evidence="1" id="KW-0472">Membrane</keyword>
<name>A0A976IHS5_BRELC</name>
<protein>
    <submittedName>
        <fullName evidence="2">Uncharacterized protein</fullName>
    </submittedName>
</protein>
<feature type="transmembrane region" description="Helical" evidence="1">
    <location>
        <begin position="20"/>
        <end position="43"/>
    </location>
</feature>
<proteinExistence type="predicted"/>
<dbReference type="RefSeq" id="XP_067821545.1">
    <property type="nucleotide sequence ID" value="XM_067959375.1"/>
</dbReference>
<evidence type="ECO:0000313" key="3">
    <source>
        <dbReference type="Proteomes" id="UP000294530"/>
    </source>
</evidence>
<dbReference type="EMBL" id="SHOA02000012">
    <property type="protein sequence ID" value="TDH72046.1"/>
    <property type="molecule type" value="Genomic_DNA"/>
</dbReference>
<keyword evidence="1" id="KW-0812">Transmembrane</keyword>
<evidence type="ECO:0000256" key="1">
    <source>
        <dbReference type="SAM" id="Phobius"/>
    </source>
</evidence>